<dbReference type="InterPro" id="IPR039994">
    <property type="entry name" value="NO66-like"/>
</dbReference>
<sequence>MTDGHPFLPGMSRETFFAAYFRRTPFVLRGAARTLLEPPLSVAEFEEIRARMAREHPVQVVERPGEARFVRVTDLASPRLAAVSDTVRHALDWPNVWCDAVRTLAPSGIGCHFDDSDNLVLQQEGTKRWQLAPPSGLPEDSLRRRMTGDHTVGTAYMPDDALEFVLEPGDVLYLPVFWSHWGVSDGPSLSISVALNSASALQTVLPLLGEELAAHRAWWQPLAPGEPDLDALWQALDDPALRHRIGETLRVRHRVGVRHGLHAPRTRPATEPEQDDDTRPQPLAITLRGPLRDLLRRTPDLPDAHALLAAPLSGTLWADARREHARHVLLRVLRLLRHRSGHWDGQPGILRTAQTVVDLLAAAEETELLALGRHPVLLGAVRRAEREAAADYWEPADTFVPHVASAVLGIAARHPGTAAGRPLTAAPSEPHGIAVLLPGERWTVPGTLGDTTAVRFDPQDGTPELRTADGTWQQATRTPLTTTGRSDLRLLTHHTWWQTAEQLGISWHCGRLPDHETDTAADAVALLAAHWPAALAAAEAHLLLFTGPAPAERLALTACSPPAPEAAAAGLVTVLARAQWRLLTDLRPPPDGLPPLPSPWDGSAHSAPWVYGQLHAARLQGEFCRRLPGAAPWTDAVLADVARATAAVRAAAPADLALADAVLQDTDHTPTGSTPSR</sequence>
<gene>
    <name evidence="6" type="ORF">HG542_25985</name>
</gene>
<evidence type="ECO:0000256" key="4">
    <source>
        <dbReference type="SAM" id="MobiDB-lite"/>
    </source>
</evidence>
<evidence type="ECO:0000256" key="1">
    <source>
        <dbReference type="ARBA" id="ARBA00001954"/>
    </source>
</evidence>
<keyword evidence="3" id="KW-0408">Iron</keyword>
<accession>A0A7Y7EA44</accession>
<name>A0A7Y7EA44_STRMO</name>
<dbReference type="SMART" id="SM00558">
    <property type="entry name" value="JmjC"/>
    <property type="match status" value="1"/>
</dbReference>
<comment type="cofactor">
    <cofactor evidence="1">
        <name>Fe(2+)</name>
        <dbReference type="ChEBI" id="CHEBI:29033"/>
    </cofactor>
</comment>
<proteinExistence type="predicted"/>
<feature type="domain" description="JmjC" evidence="5">
    <location>
        <begin position="62"/>
        <end position="212"/>
    </location>
</feature>
<dbReference type="AlphaFoldDB" id="A0A7Y7EA44"/>
<comment type="caution">
    <text evidence="6">The sequence shown here is derived from an EMBL/GenBank/DDBJ whole genome shotgun (WGS) entry which is preliminary data.</text>
</comment>
<evidence type="ECO:0000259" key="5">
    <source>
        <dbReference type="PROSITE" id="PS51184"/>
    </source>
</evidence>
<dbReference type="PANTHER" id="PTHR13096:SF8">
    <property type="entry name" value="RIBOSOMAL OXYGENASE 1"/>
    <property type="match status" value="1"/>
</dbReference>
<evidence type="ECO:0000256" key="3">
    <source>
        <dbReference type="ARBA" id="ARBA00023004"/>
    </source>
</evidence>
<dbReference type="InterPro" id="IPR003347">
    <property type="entry name" value="JmjC_dom"/>
</dbReference>
<dbReference type="PANTHER" id="PTHR13096">
    <property type="entry name" value="MINA53 MYC INDUCED NUCLEAR ANTIGEN"/>
    <property type="match status" value="1"/>
</dbReference>
<dbReference type="GO" id="GO:0046872">
    <property type="term" value="F:metal ion binding"/>
    <property type="evidence" value="ECO:0007669"/>
    <property type="project" value="UniProtKB-KW"/>
</dbReference>
<evidence type="ECO:0000313" key="6">
    <source>
        <dbReference type="EMBL" id="NVK81077.1"/>
    </source>
</evidence>
<reference evidence="6 7" key="1">
    <citation type="submission" date="2020-04" db="EMBL/GenBank/DDBJ databases">
        <title>Draft Genome Sequence of Streptomyces morookaense DSM 40503, an 8-azaguanine-producing strain.</title>
        <authorList>
            <person name="Qi J."/>
            <person name="Gao J.-M."/>
        </authorList>
    </citation>
    <scope>NUCLEOTIDE SEQUENCE [LARGE SCALE GENOMIC DNA]</scope>
    <source>
        <strain evidence="6 7">DSM 40503</strain>
    </source>
</reference>
<keyword evidence="7" id="KW-1185">Reference proteome</keyword>
<evidence type="ECO:0000313" key="7">
    <source>
        <dbReference type="Proteomes" id="UP000587462"/>
    </source>
</evidence>
<dbReference type="Proteomes" id="UP000587462">
    <property type="component" value="Unassembled WGS sequence"/>
</dbReference>
<keyword evidence="2" id="KW-0479">Metal-binding</keyword>
<evidence type="ECO:0000256" key="2">
    <source>
        <dbReference type="ARBA" id="ARBA00022723"/>
    </source>
</evidence>
<feature type="region of interest" description="Disordered" evidence="4">
    <location>
        <begin position="260"/>
        <end position="283"/>
    </location>
</feature>
<organism evidence="6 7">
    <name type="scientific">Streptomyces morookaense</name>
    <name type="common">Streptoverticillium morookaense</name>
    <dbReference type="NCBI Taxonomy" id="1970"/>
    <lineage>
        <taxon>Bacteria</taxon>
        <taxon>Bacillati</taxon>
        <taxon>Actinomycetota</taxon>
        <taxon>Actinomycetes</taxon>
        <taxon>Kitasatosporales</taxon>
        <taxon>Streptomycetaceae</taxon>
        <taxon>Streptomyces</taxon>
    </lineage>
</organism>
<dbReference type="Pfam" id="PF08007">
    <property type="entry name" value="JmjC_2"/>
    <property type="match status" value="1"/>
</dbReference>
<dbReference type="RefSeq" id="WP_171085510.1">
    <property type="nucleotide sequence ID" value="NZ_BNBU01000002.1"/>
</dbReference>
<protein>
    <recommendedName>
        <fullName evidence="5">JmjC domain-containing protein</fullName>
    </recommendedName>
</protein>
<dbReference type="PROSITE" id="PS51184">
    <property type="entry name" value="JMJC"/>
    <property type="match status" value="1"/>
</dbReference>
<dbReference type="SUPFAM" id="SSF51197">
    <property type="entry name" value="Clavaminate synthase-like"/>
    <property type="match status" value="1"/>
</dbReference>
<dbReference type="EMBL" id="JABBXF010000071">
    <property type="protein sequence ID" value="NVK81077.1"/>
    <property type="molecule type" value="Genomic_DNA"/>
</dbReference>
<dbReference type="Gene3D" id="2.60.120.650">
    <property type="entry name" value="Cupin"/>
    <property type="match status" value="1"/>
</dbReference>